<dbReference type="AlphaFoldDB" id="X7E6S5"/>
<dbReference type="PATRIC" id="fig|1122207.3.peg.1063"/>
<gene>
    <name evidence="1" type="ORF">MUS1_09590</name>
</gene>
<dbReference type="EMBL" id="JAMB01000003">
    <property type="protein sequence ID" value="ETX11662.1"/>
    <property type="molecule type" value="Genomic_DNA"/>
</dbReference>
<keyword evidence="2" id="KW-1185">Reference proteome</keyword>
<accession>X7E6S5</accession>
<reference evidence="1 2" key="1">
    <citation type="submission" date="2014-01" db="EMBL/GenBank/DDBJ databases">
        <title>Marinomonas ushuaiensis DSM 15871 Genome Sequencing.</title>
        <authorList>
            <person name="Lai Q."/>
            <person name="Shao Z.S."/>
        </authorList>
    </citation>
    <scope>NUCLEOTIDE SEQUENCE [LARGE SCALE GENOMIC DNA]</scope>
    <source>
        <strain evidence="1 2">DSM 15871</strain>
    </source>
</reference>
<name>X7E6S5_9GAMM</name>
<organism evidence="1 2">
    <name type="scientific">Marinomonas ushuaiensis DSM 15871</name>
    <dbReference type="NCBI Taxonomy" id="1122207"/>
    <lineage>
        <taxon>Bacteria</taxon>
        <taxon>Pseudomonadati</taxon>
        <taxon>Pseudomonadota</taxon>
        <taxon>Gammaproteobacteria</taxon>
        <taxon>Oceanospirillales</taxon>
        <taxon>Oceanospirillaceae</taxon>
        <taxon>Marinomonas</taxon>
    </lineage>
</organism>
<protein>
    <submittedName>
        <fullName evidence="1">Uncharacterized protein</fullName>
    </submittedName>
</protein>
<proteinExistence type="predicted"/>
<sequence>MQVKSKIDLIRMMTVCHLYLEDQRDDKNELEPIQLLSLTESGILSRFKHHFINTAKYLNSKSSTYTAEIDSVESADNESERQAQLIYDMTAIEFINLISNNNAESLILDHTKLEWLKKDRITLYKINAILANFVRLVKFPNRRNNTMTPMDYSLRLDGNETLIHNGMLPHINKLSTDELYLSTLITLDNIDSFKRPIVRHKRINSIKSYYFNIDKLVHPLQDFVSKHPKYIQKSWAYLLKKREFQNHGGIYSRFNINYKVDRETLEYLIIEIGYENRKSGDKIKEIDRLLRKVWSVENTRKRDNIVKPITLSKKNYEKLQTLCKQNGVSEKKFISDLIDREQKKMNK</sequence>
<dbReference type="Proteomes" id="UP000054058">
    <property type="component" value="Unassembled WGS sequence"/>
</dbReference>
<evidence type="ECO:0000313" key="2">
    <source>
        <dbReference type="Proteomes" id="UP000054058"/>
    </source>
</evidence>
<dbReference type="RefSeq" id="WP_036159865.1">
    <property type="nucleotide sequence ID" value="NZ_JAMB01000003.1"/>
</dbReference>
<comment type="caution">
    <text evidence="1">The sequence shown here is derived from an EMBL/GenBank/DDBJ whole genome shotgun (WGS) entry which is preliminary data.</text>
</comment>
<evidence type="ECO:0000313" key="1">
    <source>
        <dbReference type="EMBL" id="ETX11662.1"/>
    </source>
</evidence>